<gene>
    <name evidence="1" type="ORF">FB563_2756</name>
</gene>
<dbReference type="STRING" id="164348.BFF78_20880"/>
<reference evidence="1 2" key="1">
    <citation type="submission" date="2019-06" db="EMBL/GenBank/DDBJ databases">
        <title>Sequencing the genomes of 1000 actinobacteria strains.</title>
        <authorList>
            <person name="Klenk H.-P."/>
        </authorList>
    </citation>
    <scope>NUCLEOTIDE SEQUENCE [LARGE SCALE GENOMIC DNA]</scope>
    <source>
        <strain evidence="1 2">DSM 41929</strain>
    </source>
</reference>
<name>A0A542UFB6_9ACTN</name>
<proteinExistence type="predicted"/>
<organism evidence="1 2">
    <name type="scientific">Streptomyces puniciscabiei</name>
    <dbReference type="NCBI Taxonomy" id="164348"/>
    <lineage>
        <taxon>Bacteria</taxon>
        <taxon>Bacillati</taxon>
        <taxon>Actinomycetota</taxon>
        <taxon>Actinomycetes</taxon>
        <taxon>Kitasatosporales</taxon>
        <taxon>Streptomycetaceae</taxon>
        <taxon>Streptomyces</taxon>
    </lineage>
</organism>
<dbReference type="EMBL" id="VFNX01000001">
    <property type="protein sequence ID" value="TQK97771.1"/>
    <property type="molecule type" value="Genomic_DNA"/>
</dbReference>
<sequence>MTKTAAPRPGPASPVRRVAALAGAAAVLAGTAAVCAPGVAYSAPRVFAAAATDFGDCPALPDGVDPARWRCEVHTAAPRLTLGKVTVNLAPITMTHAEGPMPDGSNGQVWGAMHSSPTAVPGGVTGTPAGDRAAVLGLAIQPEYGGRSDFYAGRFSLRFRLLGPLVPHSCTIGAGAPVDFQLKRSGPSKWVSQDPPVIGFSAYDDTFTAPSAEHCGPLTGALDRRLGLPAAEGNLLSYDASYTFKTYDQLAPRDDDRRRNGGNLSR</sequence>
<comment type="caution">
    <text evidence="1">The sequence shown here is derived from an EMBL/GenBank/DDBJ whole genome shotgun (WGS) entry which is preliminary data.</text>
</comment>
<evidence type="ECO:0000313" key="1">
    <source>
        <dbReference type="EMBL" id="TQK97771.1"/>
    </source>
</evidence>
<accession>A0A542UFB6</accession>
<protein>
    <submittedName>
        <fullName evidence="1">Uncharacterized protein</fullName>
    </submittedName>
</protein>
<dbReference type="AlphaFoldDB" id="A0A542UFB6"/>
<dbReference type="RefSeq" id="WP_142218683.1">
    <property type="nucleotide sequence ID" value="NZ_JBPJFI010000001.1"/>
</dbReference>
<keyword evidence="2" id="KW-1185">Reference proteome</keyword>
<dbReference type="OrthoDB" id="4461339at2"/>
<evidence type="ECO:0000313" key="2">
    <source>
        <dbReference type="Proteomes" id="UP000318103"/>
    </source>
</evidence>
<dbReference type="Proteomes" id="UP000318103">
    <property type="component" value="Unassembled WGS sequence"/>
</dbReference>